<dbReference type="PANTHER" id="PTHR33376:SF5">
    <property type="entry name" value="EXTRACYTOPLASMIC SOLUTE RECEPTOR PROTEIN"/>
    <property type="match status" value="1"/>
</dbReference>
<dbReference type="PANTHER" id="PTHR33376">
    <property type="match status" value="1"/>
</dbReference>
<feature type="signal peptide" evidence="2">
    <location>
        <begin position="1"/>
        <end position="17"/>
    </location>
</feature>
<dbReference type="Proteomes" id="UP001523392">
    <property type="component" value="Unassembled WGS sequence"/>
</dbReference>
<comment type="caution">
    <text evidence="3">The sequence shown here is derived from an EMBL/GenBank/DDBJ whole genome shotgun (WGS) entry which is preliminary data.</text>
</comment>
<reference evidence="3 4" key="1">
    <citation type="submission" date="2021-12" db="EMBL/GenBank/DDBJ databases">
        <title>Siccirubricoccus leaddurans sp. nov., a high concentration Zn2+ tolerance bacterium.</title>
        <authorList>
            <person name="Cao Y."/>
        </authorList>
    </citation>
    <scope>NUCLEOTIDE SEQUENCE [LARGE SCALE GENOMIC DNA]</scope>
    <source>
        <strain evidence="3 4">KC 17139</strain>
    </source>
</reference>
<keyword evidence="4" id="KW-1185">Reference proteome</keyword>
<protein>
    <submittedName>
        <fullName evidence="3">TRAP transporter substrate-binding protein DctP</fullName>
    </submittedName>
</protein>
<organism evidence="3 4">
    <name type="scientific">Siccirubricoccus soli</name>
    <dbReference type="NCBI Taxonomy" id="2899147"/>
    <lineage>
        <taxon>Bacteria</taxon>
        <taxon>Pseudomonadati</taxon>
        <taxon>Pseudomonadota</taxon>
        <taxon>Alphaproteobacteria</taxon>
        <taxon>Acetobacterales</taxon>
        <taxon>Roseomonadaceae</taxon>
        <taxon>Siccirubricoccus</taxon>
    </lineage>
</organism>
<dbReference type="Gene3D" id="3.40.190.170">
    <property type="entry name" value="Bacterial extracellular solute-binding protein, family 7"/>
    <property type="match status" value="1"/>
</dbReference>
<dbReference type="EMBL" id="JAFIRR010000126">
    <property type="protein sequence ID" value="MCO6418363.1"/>
    <property type="molecule type" value="Genomic_DNA"/>
</dbReference>
<dbReference type="InterPro" id="IPR038404">
    <property type="entry name" value="TRAP_DctP_sf"/>
</dbReference>
<name>A0ABT1D8T2_9PROT</name>
<feature type="chain" id="PRO_5046780947" evidence="2">
    <location>
        <begin position="18"/>
        <end position="358"/>
    </location>
</feature>
<dbReference type="InterPro" id="IPR018389">
    <property type="entry name" value="DctP_fam"/>
</dbReference>
<gene>
    <name evidence="3" type="primary">dctP</name>
    <name evidence="3" type="ORF">JYK14_19650</name>
</gene>
<accession>A0ABT1D8T2</accession>
<evidence type="ECO:0000256" key="1">
    <source>
        <dbReference type="ARBA" id="ARBA00022729"/>
    </source>
</evidence>
<dbReference type="NCBIfam" id="NF037995">
    <property type="entry name" value="TRAP_S1"/>
    <property type="match status" value="1"/>
</dbReference>
<evidence type="ECO:0000313" key="4">
    <source>
        <dbReference type="Proteomes" id="UP001523392"/>
    </source>
</evidence>
<proteinExistence type="predicted"/>
<evidence type="ECO:0000256" key="2">
    <source>
        <dbReference type="SAM" id="SignalP"/>
    </source>
</evidence>
<dbReference type="Gene3D" id="3.40.190.10">
    <property type="entry name" value="Periplasmic binding protein-like II"/>
    <property type="match status" value="1"/>
</dbReference>
<sequence length="358" mass="39498">MNRRGLLAAGAAGTALATPNLAAAQPQVLWRLASSFPKSTDVLWGVAEILSRRVAELTGGAFQIRIFAAGELVPALQVLDAVGGGNVECGHTAAYYYIGKDPSMGFGTEMPFGMNARQHLAWIQQGGGREVMEEVYRDQGVVALPANNTGAQMGGWFRKELRTVQDLNGLKFRIGGTGGMVLQKLGVIAQQLGAPDIYPALERGVIDGAEWVGPHDDEKLGFHRVAQYYYYPGWWEPCSEGDILINARSWEALPKTYQQVLEAVVGETNVWSIGRYDHLNVAALRRLVAGGAQLRPYPREILMACHRAAQETYAEIGERNARFRRVHAHWDKFRRDTQSWFRVAEDSSANFLAVAERV</sequence>
<keyword evidence="1 2" id="KW-0732">Signal</keyword>
<dbReference type="Pfam" id="PF03480">
    <property type="entry name" value="DctP"/>
    <property type="match status" value="1"/>
</dbReference>
<dbReference type="RefSeq" id="WP_252954989.1">
    <property type="nucleotide sequence ID" value="NZ_JAFIRR010000126.1"/>
</dbReference>
<evidence type="ECO:0000313" key="3">
    <source>
        <dbReference type="EMBL" id="MCO6418363.1"/>
    </source>
</evidence>
<dbReference type="PIRSF" id="PIRSF039026">
    <property type="entry name" value="SiaP"/>
    <property type="match status" value="1"/>
</dbReference>
<dbReference type="InterPro" id="IPR026289">
    <property type="entry name" value="SBP_TakP-like"/>
</dbReference>